<dbReference type="RefSeq" id="WP_127163974.1">
    <property type="nucleotide sequence ID" value="NZ_CP029822.1"/>
</dbReference>
<name>A0A3Q9JJU6_9GAMM</name>
<dbReference type="KEGG" id="emo:DM558_10660"/>
<dbReference type="AlphaFoldDB" id="A0A3Q9JJU6"/>
<evidence type="ECO:0000313" key="2">
    <source>
        <dbReference type="Proteomes" id="UP000273143"/>
    </source>
</evidence>
<dbReference type="EMBL" id="CP029822">
    <property type="protein sequence ID" value="AZS51199.1"/>
    <property type="molecule type" value="Genomic_DNA"/>
</dbReference>
<organism evidence="1 2">
    <name type="scientific">Entomomonas moraniae</name>
    <dbReference type="NCBI Taxonomy" id="2213226"/>
    <lineage>
        <taxon>Bacteria</taxon>
        <taxon>Pseudomonadati</taxon>
        <taxon>Pseudomonadota</taxon>
        <taxon>Gammaproteobacteria</taxon>
        <taxon>Pseudomonadales</taxon>
        <taxon>Pseudomonadaceae</taxon>
        <taxon>Entomomonas</taxon>
    </lineage>
</organism>
<sequence>MLDNRLICMLNILVVILKKLVMDDDKKNIKVLSYFRRMNNLSFFLLSMLFLIINGCSSKQNGSWEEASNLTSQHILVVISKLNRNPDVIEDWTDYKRYTWRYCKTQDMFALGIRNDDAYYLKPKVVCCNIEFDTDRNNLILGSKGLDVCPVSDGLSQSK</sequence>
<dbReference type="Proteomes" id="UP000273143">
    <property type="component" value="Chromosome"/>
</dbReference>
<protein>
    <submittedName>
        <fullName evidence="1">Uncharacterized protein</fullName>
    </submittedName>
</protein>
<gene>
    <name evidence="1" type="ORF">DM558_10660</name>
</gene>
<keyword evidence="2" id="KW-1185">Reference proteome</keyword>
<evidence type="ECO:0000313" key="1">
    <source>
        <dbReference type="EMBL" id="AZS51199.1"/>
    </source>
</evidence>
<proteinExistence type="predicted"/>
<reference evidence="2" key="1">
    <citation type="submission" date="2018-06" db="EMBL/GenBank/DDBJ databases">
        <title>Complete genome of Pseudomonas insecticola strain QZS01.</title>
        <authorList>
            <person name="Wang J."/>
            <person name="Su Q."/>
        </authorList>
    </citation>
    <scope>NUCLEOTIDE SEQUENCE [LARGE SCALE GENOMIC DNA]</scope>
    <source>
        <strain evidence="2">QZS01</strain>
    </source>
</reference>
<accession>A0A3Q9JJU6</accession>